<evidence type="ECO:0000313" key="16">
    <source>
        <dbReference type="Proteomes" id="UP001320245"/>
    </source>
</evidence>
<dbReference type="Pfam" id="PF00704">
    <property type="entry name" value="Glyco_hydro_18"/>
    <property type="match status" value="1"/>
</dbReference>
<comment type="catalytic activity">
    <reaction evidence="1">
        <text>Random endo-hydrolysis of N-acetyl-beta-D-glucosaminide (1-&gt;4)-beta-linkages in chitin and chitodextrins.</text>
        <dbReference type="EC" id="3.2.1.14"/>
    </reaction>
</comment>
<keyword evidence="11" id="KW-0624">Polysaccharide degradation</keyword>
<accession>A0AAN9UFB9</accession>
<feature type="signal peptide" evidence="13">
    <location>
        <begin position="1"/>
        <end position="22"/>
    </location>
</feature>
<dbReference type="EMBL" id="JAJSPL020000004">
    <property type="protein sequence ID" value="KAK7747264.1"/>
    <property type="molecule type" value="Genomic_DNA"/>
</dbReference>
<evidence type="ECO:0000256" key="4">
    <source>
        <dbReference type="ARBA" id="ARBA00012729"/>
    </source>
</evidence>
<dbReference type="PANTHER" id="PTHR11177">
    <property type="entry name" value="CHITINASE"/>
    <property type="match status" value="1"/>
</dbReference>
<evidence type="ECO:0000256" key="3">
    <source>
        <dbReference type="ARBA" id="ARBA00008682"/>
    </source>
</evidence>
<evidence type="ECO:0000256" key="9">
    <source>
        <dbReference type="ARBA" id="ARBA00023277"/>
    </source>
</evidence>
<evidence type="ECO:0000256" key="13">
    <source>
        <dbReference type="SAM" id="SignalP"/>
    </source>
</evidence>
<comment type="similarity">
    <text evidence="3">Belongs to the glycosyl hydrolase 18 family. Chitinase class V subfamily.</text>
</comment>
<dbReference type="Gene3D" id="3.20.20.80">
    <property type="entry name" value="Glycosidases"/>
    <property type="match status" value="1"/>
</dbReference>
<evidence type="ECO:0000259" key="14">
    <source>
        <dbReference type="PROSITE" id="PS51910"/>
    </source>
</evidence>
<feature type="chain" id="PRO_5042888664" description="chitinase" evidence="13">
    <location>
        <begin position="23"/>
        <end position="424"/>
    </location>
</feature>
<dbReference type="InterPro" id="IPR050314">
    <property type="entry name" value="Glycosyl_Hydrlase_18"/>
</dbReference>
<dbReference type="CDD" id="cd06548">
    <property type="entry name" value="GH18_chitinase"/>
    <property type="match status" value="1"/>
</dbReference>
<keyword evidence="9" id="KW-0119">Carbohydrate metabolism</keyword>
<dbReference type="PROSITE" id="PS51910">
    <property type="entry name" value="GH18_2"/>
    <property type="match status" value="1"/>
</dbReference>
<dbReference type="InterPro" id="IPR017853">
    <property type="entry name" value="GH"/>
</dbReference>
<keyword evidence="7 12" id="KW-0378">Hydrolase</keyword>
<dbReference type="InterPro" id="IPR029070">
    <property type="entry name" value="Chitinase_insertion_sf"/>
</dbReference>
<evidence type="ECO:0000256" key="5">
    <source>
        <dbReference type="ARBA" id="ARBA00022525"/>
    </source>
</evidence>
<keyword evidence="8" id="KW-0146">Chitin degradation</keyword>
<evidence type="ECO:0000256" key="1">
    <source>
        <dbReference type="ARBA" id="ARBA00000822"/>
    </source>
</evidence>
<proteinExistence type="inferred from homology"/>
<dbReference type="GO" id="GO:0008843">
    <property type="term" value="F:endochitinase activity"/>
    <property type="evidence" value="ECO:0007669"/>
    <property type="project" value="UniProtKB-EC"/>
</dbReference>
<dbReference type="FunFam" id="3.20.20.80:FF:000075">
    <property type="entry name" value="Sporulation-specific chitinase"/>
    <property type="match status" value="1"/>
</dbReference>
<keyword evidence="10 12" id="KW-0326">Glycosidase</keyword>
<evidence type="ECO:0000256" key="8">
    <source>
        <dbReference type="ARBA" id="ARBA00023024"/>
    </source>
</evidence>
<evidence type="ECO:0000256" key="10">
    <source>
        <dbReference type="ARBA" id="ARBA00023295"/>
    </source>
</evidence>
<comment type="caution">
    <text evidence="15">The sequence shown here is derived from an EMBL/GenBank/DDBJ whole genome shotgun (WGS) entry which is preliminary data.</text>
</comment>
<name>A0AAN9UFB9_9PEZI</name>
<keyword evidence="5" id="KW-0964">Secreted</keyword>
<protein>
    <recommendedName>
        <fullName evidence="4">chitinase</fullName>
        <ecNumber evidence="4">3.2.1.14</ecNumber>
    </recommendedName>
</protein>
<organism evidence="15 16">
    <name type="scientific">Cytospora paraplurivora</name>
    <dbReference type="NCBI Taxonomy" id="2898453"/>
    <lineage>
        <taxon>Eukaryota</taxon>
        <taxon>Fungi</taxon>
        <taxon>Dikarya</taxon>
        <taxon>Ascomycota</taxon>
        <taxon>Pezizomycotina</taxon>
        <taxon>Sordariomycetes</taxon>
        <taxon>Sordariomycetidae</taxon>
        <taxon>Diaporthales</taxon>
        <taxon>Cytosporaceae</taxon>
        <taxon>Cytospora</taxon>
    </lineage>
</organism>
<dbReference type="GO" id="GO:0006032">
    <property type="term" value="P:chitin catabolic process"/>
    <property type="evidence" value="ECO:0007669"/>
    <property type="project" value="UniProtKB-KW"/>
</dbReference>
<dbReference type="PANTHER" id="PTHR11177:SF384">
    <property type="entry name" value="CHITINASE"/>
    <property type="match status" value="1"/>
</dbReference>
<dbReference type="SUPFAM" id="SSF51445">
    <property type="entry name" value="(Trans)glycosidases"/>
    <property type="match status" value="1"/>
</dbReference>
<reference evidence="15 16" key="1">
    <citation type="journal article" date="2023" name="PLoS ONE">
        <title>Cytospora paraplurivora sp. nov. isolated from orchards with fruit tree decline syndrome in Ontario, Canada.</title>
        <authorList>
            <person name="Ilyukhin E."/>
            <person name="Nguyen H.D.T."/>
            <person name="Castle A.J."/>
            <person name="Ellouze W."/>
        </authorList>
    </citation>
    <scope>NUCLEOTIDE SEQUENCE [LARGE SCALE GENOMIC DNA]</scope>
    <source>
        <strain evidence="15 16">FDS-564</strain>
    </source>
</reference>
<evidence type="ECO:0000313" key="15">
    <source>
        <dbReference type="EMBL" id="KAK7747264.1"/>
    </source>
</evidence>
<evidence type="ECO:0000256" key="12">
    <source>
        <dbReference type="RuleBase" id="RU000489"/>
    </source>
</evidence>
<keyword evidence="6 13" id="KW-0732">Signal</keyword>
<dbReference type="FunFam" id="3.10.50.10:FF:000005">
    <property type="entry name" value="Endochitinase B1"/>
    <property type="match status" value="1"/>
</dbReference>
<feature type="domain" description="GH18" evidence="14">
    <location>
        <begin position="35"/>
        <end position="398"/>
    </location>
</feature>
<dbReference type="GO" id="GO:0008061">
    <property type="term" value="F:chitin binding"/>
    <property type="evidence" value="ECO:0007669"/>
    <property type="project" value="InterPro"/>
</dbReference>
<evidence type="ECO:0000256" key="11">
    <source>
        <dbReference type="ARBA" id="ARBA00023326"/>
    </source>
</evidence>
<dbReference type="InterPro" id="IPR001223">
    <property type="entry name" value="Glyco_hydro18_cat"/>
</dbReference>
<dbReference type="Gene3D" id="3.10.50.10">
    <property type="match status" value="1"/>
</dbReference>
<dbReference type="SUPFAM" id="SSF54556">
    <property type="entry name" value="Chitinase insertion domain"/>
    <property type="match status" value="1"/>
</dbReference>
<sequence>MRSFVSSLAVMALALWSPFVSAGPIKQVVERSSSYQNAVYFANWVIYGRDYQPQQLPASELTIVLYAFANLQSTGEVYSSDSYSDLQKHYSTDSWNDVGNNAYGCVKQLYLLKKANRQMKVLLSIGGWTYSTNFAAAASTAETRAKFASTAVTLVKDWGFDGIDIDWEYPSDATQAANFVSLLSTVRQDLDSYAAVYAPGYHFLLTVASPAGPQNYNVMNLSGMATYLDYFNLMAYDYAGSWDSTSGHQANLHYESSNPNATKYSTDKALTDYVAAGVPASKINLGMPIYGRAFEQTAGIGLPYSGVGSGSWENGVWDYKVLPKSGATVINDSVAGATYSYDSSTQELMTYDTADMVATKVTYLKGKGLAGSMFWEASADRNDSQSLMLTSFNSLGGSAAQDSTQNLLSYPNSTYANIAAGVPS</sequence>
<gene>
    <name evidence="15" type="primary">CHT4_1</name>
    <name evidence="15" type="ORF">SLS53_001517</name>
</gene>
<dbReference type="PROSITE" id="PS01095">
    <property type="entry name" value="GH18_1"/>
    <property type="match status" value="1"/>
</dbReference>
<dbReference type="InterPro" id="IPR011583">
    <property type="entry name" value="Chitinase_II/V-like_cat"/>
</dbReference>
<dbReference type="GO" id="GO:0000272">
    <property type="term" value="P:polysaccharide catabolic process"/>
    <property type="evidence" value="ECO:0007669"/>
    <property type="project" value="UniProtKB-KW"/>
</dbReference>
<dbReference type="GO" id="GO:0005576">
    <property type="term" value="C:extracellular region"/>
    <property type="evidence" value="ECO:0007669"/>
    <property type="project" value="UniProtKB-SubCell"/>
</dbReference>
<dbReference type="InterPro" id="IPR001579">
    <property type="entry name" value="Glyco_hydro_18_chit_AS"/>
</dbReference>
<dbReference type="EC" id="3.2.1.14" evidence="4"/>
<dbReference type="SMART" id="SM00636">
    <property type="entry name" value="Glyco_18"/>
    <property type="match status" value="1"/>
</dbReference>
<dbReference type="AlphaFoldDB" id="A0AAN9UFB9"/>
<comment type="subcellular location">
    <subcellularLocation>
        <location evidence="2">Secreted</location>
    </subcellularLocation>
</comment>
<dbReference type="Proteomes" id="UP001320245">
    <property type="component" value="Unassembled WGS sequence"/>
</dbReference>
<keyword evidence="16" id="KW-1185">Reference proteome</keyword>
<evidence type="ECO:0000256" key="7">
    <source>
        <dbReference type="ARBA" id="ARBA00022801"/>
    </source>
</evidence>
<evidence type="ECO:0000256" key="6">
    <source>
        <dbReference type="ARBA" id="ARBA00022729"/>
    </source>
</evidence>
<evidence type="ECO:0000256" key="2">
    <source>
        <dbReference type="ARBA" id="ARBA00004613"/>
    </source>
</evidence>